<dbReference type="AlphaFoldDB" id="A0A3L8P0G0"/>
<evidence type="ECO:0000256" key="1">
    <source>
        <dbReference type="SAM" id="Phobius"/>
    </source>
</evidence>
<keyword evidence="3" id="KW-1185">Reference proteome</keyword>
<feature type="transmembrane region" description="Helical" evidence="1">
    <location>
        <begin position="36"/>
        <end position="58"/>
    </location>
</feature>
<protein>
    <recommendedName>
        <fullName evidence="4">Flp family type IVb pilin</fullName>
    </recommendedName>
</protein>
<dbReference type="EMBL" id="RDBE01000010">
    <property type="protein sequence ID" value="RLV47858.1"/>
    <property type="molecule type" value="Genomic_DNA"/>
</dbReference>
<name>A0A3L8P0G0_9ACTN</name>
<accession>A0A3L8P0G0</accession>
<dbReference type="RefSeq" id="WP_121807364.1">
    <property type="nucleotide sequence ID" value="NZ_RDBE01000010.1"/>
</dbReference>
<dbReference type="Proteomes" id="UP000281708">
    <property type="component" value="Unassembled WGS sequence"/>
</dbReference>
<sequence>MFNDPALTLGLIVYRGMFARFERLRREEGGASVLEWALIAAVVVLAASIIGAAIMGIVNKKKGEMCDNAGGGC</sequence>
<evidence type="ECO:0000313" key="2">
    <source>
        <dbReference type="EMBL" id="RLV47858.1"/>
    </source>
</evidence>
<evidence type="ECO:0000313" key="3">
    <source>
        <dbReference type="Proteomes" id="UP000281708"/>
    </source>
</evidence>
<proteinExistence type="predicted"/>
<reference evidence="2 3" key="1">
    <citation type="submission" date="2018-10" db="EMBL/GenBank/DDBJ databases">
        <title>Marmoricola sp. 4Q3S-7 whole genome shotgun sequence.</title>
        <authorList>
            <person name="Li F."/>
        </authorList>
    </citation>
    <scope>NUCLEOTIDE SEQUENCE [LARGE SCALE GENOMIC DNA]</scope>
    <source>
        <strain evidence="2 3">4Q3S-7</strain>
    </source>
</reference>
<keyword evidence="1" id="KW-1133">Transmembrane helix</keyword>
<comment type="caution">
    <text evidence="2">The sequence shown here is derived from an EMBL/GenBank/DDBJ whole genome shotgun (WGS) entry which is preliminary data.</text>
</comment>
<evidence type="ECO:0008006" key="4">
    <source>
        <dbReference type="Google" id="ProtNLM"/>
    </source>
</evidence>
<gene>
    <name evidence="2" type="ORF">D9V37_17220</name>
</gene>
<organism evidence="2 3">
    <name type="scientific">Nocardioides mangrovicus</name>
    <dbReference type="NCBI Taxonomy" id="2478913"/>
    <lineage>
        <taxon>Bacteria</taxon>
        <taxon>Bacillati</taxon>
        <taxon>Actinomycetota</taxon>
        <taxon>Actinomycetes</taxon>
        <taxon>Propionibacteriales</taxon>
        <taxon>Nocardioidaceae</taxon>
        <taxon>Nocardioides</taxon>
    </lineage>
</organism>
<keyword evidence="1" id="KW-0472">Membrane</keyword>
<keyword evidence="1" id="KW-0812">Transmembrane</keyword>